<feature type="domain" description="Glycosyl transferase family 28 C-terminal" evidence="1">
    <location>
        <begin position="291"/>
        <end position="376"/>
    </location>
</feature>
<sequence>MTVLEKPSVTKASHAEGGARRPVRRVLIYSHDTFGLGHLRRSRAIAHALVAGASDLQVLIVSGSSVVDSFAFRPGVRYVRVPGVTKRTDGGYASLDPAVPLDRTVAERTAIISRMAEAFDPDLAIIDKEPTGFHGEMLPTLRTLAARGCRLILGLRDILDDAALLVPEWQRKGGSEAVRAFYDEIWVYGVARIHEPVAALALGPEIEARLHYTGYLRREATRSAPVRHDAPAMPFLLVTPGGGGDGGGLIDWVIAAYEADPGIDLPALIAFGPFLEPRARRAFEARIARTDKLSAITFDSEIEVLMREAAGIVAMGGYNTFCEILSFDLPSLLVPRTEPRREQLIRARAAEALGLAQVLLEQDGRDPLRMAAALRALPRQAPPSRVVVPGLLDGLDVIRERVLGEAAPVAALRRLGCRA</sequence>
<evidence type="ECO:0000259" key="1">
    <source>
        <dbReference type="Pfam" id="PF04101"/>
    </source>
</evidence>
<evidence type="ECO:0000313" key="2">
    <source>
        <dbReference type="EMBL" id="KAB1076600.1"/>
    </source>
</evidence>
<name>A0A6L3SVM8_9HYPH</name>
<dbReference type="GO" id="GO:0016758">
    <property type="term" value="F:hexosyltransferase activity"/>
    <property type="evidence" value="ECO:0007669"/>
    <property type="project" value="InterPro"/>
</dbReference>
<dbReference type="Gene3D" id="3.40.50.2000">
    <property type="entry name" value="Glycogen Phosphorylase B"/>
    <property type="match status" value="1"/>
</dbReference>
<protein>
    <recommendedName>
        <fullName evidence="1">Glycosyl transferase family 28 C-terminal domain-containing protein</fullName>
    </recommendedName>
</protein>
<dbReference type="Proteomes" id="UP000474159">
    <property type="component" value="Unassembled WGS sequence"/>
</dbReference>
<reference evidence="2 3" key="1">
    <citation type="submission" date="2019-09" db="EMBL/GenBank/DDBJ databases">
        <title>YIM 48816 draft genome.</title>
        <authorList>
            <person name="Jiang L."/>
        </authorList>
    </citation>
    <scope>NUCLEOTIDE SEQUENCE [LARGE SCALE GENOMIC DNA]</scope>
    <source>
        <strain evidence="2 3">YIM 48816</strain>
    </source>
</reference>
<proteinExistence type="predicted"/>
<dbReference type="PANTHER" id="PTHR21015:SF28">
    <property type="entry name" value="SLL1722 PROTEIN"/>
    <property type="match status" value="1"/>
</dbReference>
<accession>A0A6L3SVM8</accession>
<dbReference type="SUPFAM" id="SSF53756">
    <property type="entry name" value="UDP-Glycosyltransferase/glycogen phosphorylase"/>
    <property type="match status" value="1"/>
</dbReference>
<dbReference type="InterPro" id="IPR007235">
    <property type="entry name" value="Glyco_trans_28_C"/>
</dbReference>
<keyword evidence="3" id="KW-1185">Reference proteome</keyword>
<evidence type="ECO:0000313" key="3">
    <source>
        <dbReference type="Proteomes" id="UP000474159"/>
    </source>
</evidence>
<dbReference type="AlphaFoldDB" id="A0A6L3SVM8"/>
<dbReference type="OrthoDB" id="9802126at2"/>
<dbReference type="EMBL" id="VZZK01000029">
    <property type="protein sequence ID" value="KAB1076600.1"/>
    <property type="molecule type" value="Genomic_DNA"/>
</dbReference>
<dbReference type="Pfam" id="PF04101">
    <property type="entry name" value="Glyco_tran_28_C"/>
    <property type="match status" value="1"/>
</dbReference>
<organism evidence="2 3">
    <name type="scientific">Methylobacterium soli</name>
    <dbReference type="NCBI Taxonomy" id="553447"/>
    <lineage>
        <taxon>Bacteria</taxon>
        <taxon>Pseudomonadati</taxon>
        <taxon>Pseudomonadota</taxon>
        <taxon>Alphaproteobacteria</taxon>
        <taxon>Hyphomicrobiales</taxon>
        <taxon>Methylobacteriaceae</taxon>
        <taxon>Methylobacterium</taxon>
    </lineage>
</organism>
<dbReference type="PANTHER" id="PTHR21015">
    <property type="entry name" value="UDP-N-ACETYLGLUCOSAMINE--N-ACETYLMURAMYL-(PENTAPEPTIDE) PYROPHOSPHORYL-UNDECAPRENOL N-ACETYLGLUCOSAMINE TRANSFERASE 1"/>
    <property type="match status" value="1"/>
</dbReference>
<comment type="caution">
    <text evidence="2">The sequence shown here is derived from an EMBL/GenBank/DDBJ whole genome shotgun (WGS) entry which is preliminary data.</text>
</comment>
<gene>
    <name evidence="2" type="ORF">F6X53_23040</name>
</gene>